<keyword evidence="1 5" id="KW-0489">Methyltransferase</keyword>
<dbReference type="EMBL" id="QGDI01000015">
    <property type="protein sequence ID" value="PWJ10261.1"/>
    <property type="molecule type" value="Genomic_DNA"/>
</dbReference>
<evidence type="ECO:0000256" key="7">
    <source>
        <dbReference type="RuleBase" id="RU000417"/>
    </source>
</evidence>
<dbReference type="InterPro" id="IPR001525">
    <property type="entry name" value="C5_MeTfrase"/>
</dbReference>
<dbReference type="PRINTS" id="PR00105">
    <property type="entry name" value="C5METTRFRASE"/>
</dbReference>
<dbReference type="AlphaFoldDB" id="A0A315YGT9"/>
<keyword evidence="2 5" id="KW-0808">Transferase</keyword>
<dbReference type="SUPFAM" id="SSF53335">
    <property type="entry name" value="S-adenosyl-L-methionine-dependent methyltransferases"/>
    <property type="match status" value="1"/>
</dbReference>
<evidence type="ECO:0000256" key="3">
    <source>
        <dbReference type="ARBA" id="ARBA00022691"/>
    </source>
</evidence>
<dbReference type="PROSITE" id="PS00094">
    <property type="entry name" value="C5_MTASE_1"/>
    <property type="match status" value="1"/>
</dbReference>
<dbReference type="PROSITE" id="PS00095">
    <property type="entry name" value="C5_MTASE_2"/>
    <property type="match status" value="1"/>
</dbReference>
<dbReference type="NCBIfam" id="TIGR00675">
    <property type="entry name" value="dcm"/>
    <property type="match status" value="1"/>
</dbReference>
<dbReference type="GO" id="GO:0003886">
    <property type="term" value="F:DNA (cytosine-5-)-methyltransferase activity"/>
    <property type="evidence" value="ECO:0007669"/>
    <property type="project" value="UniProtKB-EC"/>
</dbReference>
<dbReference type="InterPro" id="IPR029063">
    <property type="entry name" value="SAM-dependent_MTases_sf"/>
</dbReference>
<dbReference type="PANTHER" id="PTHR10629:SF52">
    <property type="entry name" value="DNA (CYTOSINE-5)-METHYLTRANSFERASE 1"/>
    <property type="match status" value="1"/>
</dbReference>
<dbReference type="OrthoDB" id="9813719at2"/>
<evidence type="ECO:0000256" key="5">
    <source>
        <dbReference type="PROSITE-ProRule" id="PRU01016"/>
    </source>
</evidence>
<accession>A0A315YGT9</accession>
<comment type="caution">
    <text evidence="8">The sequence shown here is derived from an EMBL/GenBank/DDBJ whole genome shotgun (WGS) entry which is preliminary data.</text>
</comment>
<gene>
    <name evidence="8" type="ORF">IE37_03151</name>
</gene>
<dbReference type="GO" id="GO:0044027">
    <property type="term" value="P:negative regulation of gene expression via chromosomal CpG island methylation"/>
    <property type="evidence" value="ECO:0007669"/>
    <property type="project" value="TreeGrafter"/>
</dbReference>
<dbReference type="PROSITE" id="PS51679">
    <property type="entry name" value="SAM_MT_C5"/>
    <property type="match status" value="1"/>
</dbReference>
<evidence type="ECO:0000256" key="6">
    <source>
        <dbReference type="RuleBase" id="RU000416"/>
    </source>
</evidence>
<sequence length="352" mass="39895">MQNVIGIDLFSGAGGMSLGAEMAGINVKYAIEKDAYAAQTYSYNHPSTIMKNIDIRDIDTIPQELINGKSVLFGGAPCQGFSTSNRRTNNRNNSENWLYKEFIRVLNLVKPDWTVFENVTGIVEMESGVFWQGIVSDFINAGYTCTYSILNAADFGVPQRRNRLFLIGSKNGRKINLEPKANAKIVKVRDALFDLPELRNGANIDVLAYNCEPDNEYACLMRNGYKKCSGHLVSKNSKYVLERYKYISQGQNWKSIPINLMQNYSNPNRCHTGIYYRLREDDASVVIGNYRKNMIIHPWSDRGLSVREAARLQSFPDSYEFKGPLGYQQQQVGNAVPPLLAKYVFEKIIEQM</sequence>
<dbReference type="PANTHER" id="PTHR10629">
    <property type="entry name" value="CYTOSINE-SPECIFIC METHYLTRANSFERASE"/>
    <property type="match status" value="1"/>
</dbReference>
<dbReference type="Proteomes" id="UP000245720">
    <property type="component" value="Unassembled WGS sequence"/>
</dbReference>
<comment type="similarity">
    <text evidence="5 6">Belongs to the class I-like SAM-binding methyltransferase superfamily. C5-methyltransferase family.</text>
</comment>
<dbReference type="Gene3D" id="3.90.120.10">
    <property type="entry name" value="DNA Methylase, subunit A, domain 2"/>
    <property type="match status" value="1"/>
</dbReference>
<evidence type="ECO:0000256" key="2">
    <source>
        <dbReference type="ARBA" id="ARBA00022679"/>
    </source>
</evidence>
<dbReference type="GO" id="GO:0009307">
    <property type="term" value="P:DNA restriction-modification system"/>
    <property type="evidence" value="ECO:0007669"/>
    <property type="project" value="UniProtKB-KW"/>
</dbReference>
<dbReference type="EC" id="2.1.1.37" evidence="7"/>
<organism evidence="8 9">
    <name type="scientific">Ruminococcus flavefaciens</name>
    <dbReference type="NCBI Taxonomy" id="1265"/>
    <lineage>
        <taxon>Bacteria</taxon>
        <taxon>Bacillati</taxon>
        <taxon>Bacillota</taxon>
        <taxon>Clostridia</taxon>
        <taxon>Eubacteriales</taxon>
        <taxon>Oscillospiraceae</taxon>
        <taxon>Ruminococcus</taxon>
    </lineage>
</organism>
<evidence type="ECO:0000313" key="8">
    <source>
        <dbReference type="EMBL" id="PWJ10261.1"/>
    </source>
</evidence>
<evidence type="ECO:0000256" key="4">
    <source>
        <dbReference type="ARBA" id="ARBA00022747"/>
    </source>
</evidence>
<protein>
    <recommendedName>
        <fullName evidence="7">Cytosine-specific methyltransferase</fullName>
        <ecNumber evidence="7">2.1.1.37</ecNumber>
    </recommendedName>
</protein>
<feature type="active site" evidence="5">
    <location>
        <position position="78"/>
    </location>
</feature>
<dbReference type="InterPro" id="IPR031303">
    <property type="entry name" value="C5_meth_CS"/>
</dbReference>
<dbReference type="Pfam" id="PF00145">
    <property type="entry name" value="DNA_methylase"/>
    <property type="match status" value="1"/>
</dbReference>
<evidence type="ECO:0000313" key="9">
    <source>
        <dbReference type="Proteomes" id="UP000245720"/>
    </source>
</evidence>
<comment type="catalytic activity">
    <reaction evidence="7">
        <text>a 2'-deoxycytidine in DNA + S-adenosyl-L-methionine = a 5-methyl-2'-deoxycytidine in DNA + S-adenosyl-L-homocysteine + H(+)</text>
        <dbReference type="Rhea" id="RHEA:13681"/>
        <dbReference type="Rhea" id="RHEA-COMP:11369"/>
        <dbReference type="Rhea" id="RHEA-COMP:11370"/>
        <dbReference type="ChEBI" id="CHEBI:15378"/>
        <dbReference type="ChEBI" id="CHEBI:57856"/>
        <dbReference type="ChEBI" id="CHEBI:59789"/>
        <dbReference type="ChEBI" id="CHEBI:85452"/>
        <dbReference type="ChEBI" id="CHEBI:85454"/>
        <dbReference type="EC" id="2.1.1.37"/>
    </reaction>
</comment>
<name>A0A315YGT9_RUMFL</name>
<dbReference type="GO" id="GO:0003677">
    <property type="term" value="F:DNA binding"/>
    <property type="evidence" value="ECO:0007669"/>
    <property type="project" value="TreeGrafter"/>
</dbReference>
<reference evidence="8 9" key="1">
    <citation type="submission" date="2018-05" db="EMBL/GenBank/DDBJ databases">
        <title>The Hungate 1000. A catalogue of reference genomes from the rumen microbiome.</title>
        <authorList>
            <person name="Kelly W."/>
        </authorList>
    </citation>
    <scope>NUCLEOTIDE SEQUENCE [LARGE SCALE GENOMIC DNA]</scope>
    <source>
        <strain evidence="8 9">SAb67</strain>
    </source>
</reference>
<keyword evidence="4" id="KW-0680">Restriction system</keyword>
<proteinExistence type="inferred from homology"/>
<dbReference type="InterPro" id="IPR018117">
    <property type="entry name" value="C5_DNA_meth_AS"/>
</dbReference>
<keyword evidence="3 5" id="KW-0949">S-adenosyl-L-methionine</keyword>
<dbReference type="Gene3D" id="3.40.50.150">
    <property type="entry name" value="Vaccinia Virus protein VP39"/>
    <property type="match status" value="1"/>
</dbReference>
<evidence type="ECO:0000256" key="1">
    <source>
        <dbReference type="ARBA" id="ARBA00022603"/>
    </source>
</evidence>
<dbReference type="GO" id="GO:0032259">
    <property type="term" value="P:methylation"/>
    <property type="evidence" value="ECO:0007669"/>
    <property type="project" value="UniProtKB-KW"/>
</dbReference>
<dbReference type="RefSeq" id="WP_109727826.1">
    <property type="nucleotide sequence ID" value="NZ_QGDI01000015.1"/>
</dbReference>
<dbReference type="InterPro" id="IPR050390">
    <property type="entry name" value="C5-Methyltransferase"/>
</dbReference>